<proteinExistence type="predicted"/>
<feature type="region of interest" description="Disordered" evidence="1">
    <location>
        <begin position="357"/>
        <end position="384"/>
    </location>
</feature>
<feature type="region of interest" description="Disordered" evidence="1">
    <location>
        <begin position="444"/>
        <end position="465"/>
    </location>
</feature>
<sequence>MASLPRSGPIPDTPNPVAKQIPLLCSVCPETPNFSDVSHLLTHIASKGHLHHETQTKLKAHQDLVSSIALQQYEQWYRENNIERLLVDRMKAKQVKEAARNKRNRASSATSIPKFVQGNRKQPRRSTSNNTVIKTEEGLVPDFPGLAGFFASDNEIEAPEELAALGDMISMKGQVWPGMGKMDLATEEMKRTRNQRKPKSVVEKMRRTSEEIEPTQVVMTSQFNVERVKGVYDDDSPVSDQDVASPPRRITRKRRKETQPLAEISSNIPRGSSGRTSRPNGTKKPAKLEPLLNNESIVDMPSAIGAPRSQTDIFHDENRIAIGSNEVYPSSSTQRDSRLAFSTGFDLRGHAGLQSMLQNSHSGLSPHTSTRDLHTPVGSQRTSSQVRLSMHPYLTNGSQFTLGSFGHQDPSYALGDSSLYQTPSQLSFMPGLHYDLLGQDSHRFSSSHHQTVPKSEDFSQNDTDDPLGSSVSNVFLNFGSGNSNALFGNDRLFFNSYTPPATNPPFTSIGHNAATIDREVGYSTSTEELLQTSATSPVKIEPQPNGLLEHDNAGLPEANETIFDPKNVWRLHDPENTLDIPDALRSEGLDL</sequence>
<name>A0A9N9VQP9_9HYPO</name>
<evidence type="ECO:0000313" key="3">
    <source>
        <dbReference type="Proteomes" id="UP000696573"/>
    </source>
</evidence>
<keyword evidence="3" id="KW-1185">Reference proteome</keyword>
<feature type="region of interest" description="Disordered" evidence="1">
    <location>
        <begin position="188"/>
        <end position="209"/>
    </location>
</feature>
<evidence type="ECO:0000313" key="2">
    <source>
        <dbReference type="EMBL" id="CAH0026655.1"/>
    </source>
</evidence>
<dbReference type="Proteomes" id="UP000696573">
    <property type="component" value="Unassembled WGS sequence"/>
</dbReference>
<reference evidence="2" key="1">
    <citation type="submission" date="2021-10" db="EMBL/GenBank/DDBJ databases">
        <authorList>
            <person name="Piombo E."/>
        </authorList>
    </citation>
    <scope>NUCLEOTIDE SEQUENCE</scope>
</reference>
<dbReference type="AlphaFoldDB" id="A0A9N9VQP9"/>
<feature type="compositionally biased region" description="Polar residues" evidence="1">
    <location>
        <begin position="447"/>
        <end position="461"/>
    </location>
</feature>
<feature type="region of interest" description="Disordered" evidence="1">
    <location>
        <begin position="230"/>
        <end position="289"/>
    </location>
</feature>
<dbReference type="EMBL" id="CABFNQ020000725">
    <property type="protein sequence ID" value="CAH0026655.1"/>
    <property type="molecule type" value="Genomic_DNA"/>
</dbReference>
<comment type="caution">
    <text evidence="2">The sequence shown here is derived from an EMBL/GenBank/DDBJ whole genome shotgun (WGS) entry which is preliminary data.</text>
</comment>
<gene>
    <name evidence="2" type="ORF">CRHIZ90672A_00002756</name>
</gene>
<organism evidence="2 3">
    <name type="scientific">Clonostachys rhizophaga</name>
    <dbReference type="NCBI Taxonomy" id="160324"/>
    <lineage>
        <taxon>Eukaryota</taxon>
        <taxon>Fungi</taxon>
        <taxon>Dikarya</taxon>
        <taxon>Ascomycota</taxon>
        <taxon>Pezizomycotina</taxon>
        <taxon>Sordariomycetes</taxon>
        <taxon>Hypocreomycetidae</taxon>
        <taxon>Hypocreales</taxon>
        <taxon>Bionectriaceae</taxon>
        <taxon>Clonostachys</taxon>
    </lineage>
</organism>
<feature type="compositionally biased region" description="Polar residues" evidence="1">
    <location>
        <begin position="264"/>
        <end position="280"/>
    </location>
</feature>
<feature type="region of interest" description="Disordered" evidence="1">
    <location>
        <begin position="97"/>
        <end position="129"/>
    </location>
</feature>
<dbReference type="OrthoDB" id="5428259at2759"/>
<feature type="compositionally biased region" description="Polar residues" evidence="1">
    <location>
        <begin position="357"/>
        <end position="368"/>
    </location>
</feature>
<evidence type="ECO:0000256" key="1">
    <source>
        <dbReference type="SAM" id="MobiDB-lite"/>
    </source>
</evidence>
<protein>
    <submittedName>
        <fullName evidence="2">Uncharacterized protein</fullName>
    </submittedName>
</protein>
<accession>A0A9N9VQP9</accession>
<feature type="compositionally biased region" description="Basic and acidic residues" evidence="1">
    <location>
        <begin position="200"/>
        <end position="209"/>
    </location>
</feature>